<dbReference type="GO" id="GO:0016020">
    <property type="term" value="C:membrane"/>
    <property type="evidence" value="ECO:0007669"/>
    <property type="project" value="UniProtKB-SubCell"/>
</dbReference>
<dbReference type="SMART" id="SM00714">
    <property type="entry name" value="LITAF"/>
    <property type="match status" value="1"/>
</dbReference>
<organism evidence="9 10">
    <name type="scientific">Piromyces finnis</name>
    <dbReference type="NCBI Taxonomy" id="1754191"/>
    <lineage>
        <taxon>Eukaryota</taxon>
        <taxon>Fungi</taxon>
        <taxon>Fungi incertae sedis</taxon>
        <taxon>Chytridiomycota</taxon>
        <taxon>Chytridiomycota incertae sedis</taxon>
        <taxon>Neocallimastigomycetes</taxon>
        <taxon>Neocallimastigales</taxon>
        <taxon>Neocallimastigaceae</taxon>
        <taxon>Piromyces</taxon>
    </lineage>
</organism>
<evidence type="ECO:0000256" key="5">
    <source>
        <dbReference type="ARBA" id="ARBA00023136"/>
    </source>
</evidence>
<evidence type="ECO:0000256" key="6">
    <source>
        <dbReference type="SAM" id="MobiDB-lite"/>
    </source>
</evidence>
<comment type="caution">
    <text evidence="9">The sequence shown here is derived from an EMBL/GenBank/DDBJ whole genome shotgun (WGS) entry which is preliminary data.</text>
</comment>
<dbReference type="OrthoDB" id="2150538at2759"/>
<evidence type="ECO:0000256" key="3">
    <source>
        <dbReference type="ARBA" id="ARBA00022723"/>
    </source>
</evidence>
<keyword evidence="7" id="KW-0812">Transmembrane</keyword>
<dbReference type="Pfam" id="PF10601">
    <property type="entry name" value="zf-LITAF-like"/>
    <property type="match status" value="1"/>
</dbReference>
<feature type="compositionally biased region" description="Basic and acidic residues" evidence="6">
    <location>
        <begin position="46"/>
        <end position="56"/>
    </location>
</feature>
<name>A0A1Y1VM42_9FUNG</name>
<feature type="domain" description="LITAF" evidence="8">
    <location>
        <begin position="145"/>
        <end position="227"/>
    </location>
</feature>
<evidence type="ECO:0000256" key="2">
    <source>
        <dbReference type="ARBA" id="ARBA00005975"/>
    </source>
</evidence>
<sequence>MRTPSVSKAKGELVSEVSTVEIKKTTKVSTAPLLKKKSSVLKPHKPISEQKQKPVQESEEPLLQDNIQNQYSTQQSNLPKKMDQNKQPQIHPTPTQPQMSQISPMAQPNPGYPFQNQVLLQNPSQAQLFNTQGQYSITVNTNDPNAFTTMMMPSVVSRNPVQMRCPYCNENIVTVIKYENNSLVWILTILLFIFCCCCFCIPLLIDDIKDVIHYCPVLNIKLIHFLFISKVISIINNKNSNNEVL</sequence>
<dbReference type="STRING" id="1754191.A0A1Y1VM42"/>
<dbReference type="Proteomes" id="UP000193719">
    <property type="component" value="Unassembled WGS sequence"/>
</dbReference>
<gene>
    <name evidence="9" type="ORF">BCR36DRAFT_408347</name>
</gene>
<keyword evidence="5 7" id="KW-0472">Membrane</keyword>
<keyword evidence="3" id="KW-0479">Metal-binding</keyword>
<dbReference type="InterPro" id="IPR037519">
    <property type="entry name" value="LITAF_fam"/>
</dbReference>
<dbReference type="AlphaFoldDB" id="A0A1Y1VM42"/>
<keyword evidence="7" id="KW-1133">Transmembrane helix</keyword>
<dbReference type="PANTHER" id="PTHR23292">
    <property type="entry name" value="LIPOPOLYSACCHARIDE-INDUCED TUMOR NECROSIS FACTOR-ALPHA FACTOR"/>
    <property type="match status" value="1"/>
</dbReference>
<feature type="transmembrane region" description="Helical" evidence="7">
    <location>
        <begin position="183"/>
        <end position="205"/>
    </location>
</feature>
<reference evidence="9 10" key="2">
    <citation type="submission" date="2016-08" db="EMBL/GenBank/DDBJ databases">
        <title>Pervasive Adenine N6-methylation of Active Genes in Fungi.</title>
        <authorList>
            <consortium name="DOE Joint Genome Institute"/>
            <person name="Mondo S.J."/>
            <person name="Dannebaum R.O."/>
            <person name="Kuo R.C."/>
            <person name="Labutti K."/>
            <person name="Haridas S."/>
            <person name="Kuo A."/>
            <person name="Salamov A."/>
            <person name="Ahrendt S.R."/>
            <person name="Lipzen A."/>
            <person name="Sullivan W."/>
            <person name="Andreopoulos W.B."/>
            <person name="Clum A."/>
            <person name="Lindquist E."/>
            <person name="Daum C."/>
            <person name="Ramamoorthy G.K."/>
            <person name="Gryganskyi A."/>
            <person name="Culley D."/>
            <person name="Magnuson J.K."/>
            <person name="James T.Y."/>
            <person name="O'Malley M.A."/>
            <person name="Stajich J.E."/>
            <person name="Spatafora J.W."/>
            <person name="Visel A."/>
            <person name="Grigoriev I.V."/>
        </authorList>
    </citation>
    <scope>NUCLEOTIDE SEQUENCE [LARGE SCALE GENOMIC DNA]</scope>
    <source>
        <strain evidence="10">finn</strain>
    </source>
</reference>
<feature type="compositionally biased region" description="Polar residues" evidence="6">
    <location>
        <begin position="65"/>
        <end position="78"/>
    </location>
</feature>
<evidence type="ECO:0000256" key="1">
    <source>
        <dbReference type="ARBA" id="ARBA00004170"/>
    </source>
</evidence>
<keyword evidence="10" id="KW-1185">Reference proteome</keyword>
<dbReference type="PANTHER" id="PTHR23292:SF6">
    <property type="entry name" value="FI16602P1-RELATED"/>
    <property type="match status" value="1"/>
</dbReference>
<evidence type="ECO:0000259" key="8">
    <source>
        <dbReference type="PROSITE" id="PS51837"/>
    </source>
</evidence>
<comment type="similarity">
    <text evidence="2">Belongs to the CDIP1/LITAF family.</text>
</comment>
<feature type="compositionally biased region" description="Basic residues" evidence="6">
    <location>
        <begin position="34"/>
        <end position="45"/>
    </location>
</feature>
<keyword evidence="4" id="KW-0862">Zinc</keyword>
<evidence type="ECO:0000313" key="9">
    <source>
        <dbReference type="EMBL" id="ORX59978.1"/>
    </source>
</evidence>
<comment type="subcellular location">
    <subcellularLocation>
        <location evidence="1">Membrane</location>
        <topology evidence="1">Peripheral membrane protein</topology>
    </subcellularLocation>
</comment>
<evidence type="ECO:0000256" key="4">
    <source>
        <dbReference type="ARBA" id="ARBA00022833"/>
    </source>
</evidence>
<evidence type="ECO:0000313" key="10">
    <source>
        <dbReference type="Proteomes" id="UP000193719"/>
    </source>
</evidence>
<dbReference type="EMBL" id="MCFH01000002">
    <property type="protein sequence ID" value="ORX59978.1"/>
    <property type="molecule type" value="Genomic_DNA"/>
</dbReference>
<accession>A0A1Y1VM42</accession>
<feature type="region of interest" description="Disordered" evidence="6">
    <location>
        <begin position="1"/>
        <end position="107"/>
    </location>
</feature>
<proteinExistence type="inferred from homology"/>
<dbReference type="GO" id="GO:0008270">
    <property type="term" value="F:zinc ion binding"/>
    <property type="evidence" value="ECO:0007669"/>
    <property type="project" value="TreeGrafter"/>
</dbReference>
<evidence type="ECO:0000256" key="7">
    <source>
        <dbReference type="SAM" id="Phobius"/>
    </source>
</evidence>
<protein>
    <recommendedName>
        <fullName evidence="8">LITAF domain-containing protein</fullName>
    </recommendedName>
</protein>
<feature type="compositionally biased region" description="Low complexity" evidence="6">
    <location>
        <begin position="87"/>
        <end position="98"/>
    </location>
</feature>
<reference evidence="9 10" key="1">
    <citation type="submission" date="2016-08" db="EMBL/GenBank/DDBJ databases">
        <title>Genomes of anaerobic fungi encode conserved fungal cellulosomes for biomass hydrolysis.</title>
        <authorList>
            <consortium name="DOE Joint Genome Institute"/>
            <person name="Haitjema C.H."/>
            <person name="Gilmore S.P."/>
            <person name="Henske J.K."/>
            <person name="Solomon K.V."/>
            <person name="De Groot R."/>
            <person name="Kuo A."/>
            <person name="Mondo S.J."/>
            <person name="Salamov A.A."/>
            <person name="Labutti K."/>
            <person name="Zhao Z."/>
            <person name="Chiniquy J."/>
            <person name="Barry K."/>
            <person name="Brewer H.M."/>
            <person name="Purvine S.O."/>
            <person name="Wright A.T."/>
            <person name="Boxma B."/>
            <person name="Van Alen T."/>
            <person name="Hackstein J.H."/>
            <person name="Baker S.E."/>
            <person name="Grigoriev I.V."/>
            <person name="O'Malley M.A."/>
        </authorList>
    </citation>
    <scope>NUCLEOTIDE SEQUENCE [LARGE SCALE GENOMIC DNA]</scope>
    <source>
        <strain evidence="10">finn</strain>
    </source>
</reference>
<dbReference type="PROSITE" id="PS51837">
    <property type="entry name" value="LITAF"/>
    <property type="match status" value="1"/>
</dbReference>
<dbReference type="InterPro" id="IPR006629">
    <property type="entry name" value="LITAF"/>
</dbReference>